<dbReference type="Gene3D" id="3.90.180.10">
    <property type="entry name" value="Medium-chain alcohol dehydrogenases, catalytic domain"/>
    <property type="match status" value="1"/>
</dbReference>
<dbReference type="Pfam" id="PF13602">
    <property type="entry name" value="ADH_zinc_N_2"/>
    <property type="match status" value="1"/>
</dbReference>
<dbReference type="InterPro" id="IPR011032">
    <property type="entry name" value="GroES-like_sf"/>
</dbReference>
<dbReference type="EMBL" id="JAPEUX010000003">
    <property type="protein sequence ID" value="KAJ4355362.1"/>
    <property type="molecule type" value="Genomic_DNA"/>
</dbReference>
<dbReference type="CDD" id="cd08276">
    <property type="entry name" value="MDR7"/>
    <property type="match status" value="1"/>
</dbReference>
<organism evidence="2 3">
    <name type="scientific">Didymosphaeria variabile</name>
    <dbReference type="NCBI Taxonomy" id="1932322"/>
    <lineage>
        <taxon>Eukaryota</taxon>
        <taxon>Fungi</taxon>
        <taxon>Dikarya</taxon>
        <taxon>Ascomycota</taxon>
        <taxon>Pezizomycotina</taxon>
        <taxon>Dothideomycetes</taxon>
        <taxon>Pleosporomycetidae</taxon>
        <taxon>Pleosporales</taxon>
        <taxon>Massarineae</taxon>
        <taxon>Didymosphaeriaceae</taxon>
        <taxon>Didymosphaeria</taxon>
    </lineage>
</organism>
<evidence type="ECO:0000259" key="1">
    <source>
        <dbReference type="SMART" id="SM00829"/>
    </source>
</evidence>
<proteinExistence type="predicted"/>
<dbReference type="PANTHER" id="PTHR45033">
    <property type="match status" value="1"/>
</dbReference>
<dbReference type="InterPro" id="IPR052711">
    <property type="entry name" value="Zinc_ADH-like"/>
</dbReference>
<evidence type="ECO:0000313" key="2">
    <source>
        <dbReference type="EMBL" id="KAJ4355362.1"/>
    </source>
</evidence>
<protein>
    <recommendedName>
        <fullName evidence="1">Enoyl reductase (ER) domain-containing protein</fullName>
    </recommendedName>
</protein>
<name>A0A9W9CCF8_9PLEO</name>
<dbReference type="SMART" id="SM00829">
    <property type="entry name" value="PKS_ER"/>
    <property type="match status" value="1"/>
</dbReference>
<evidence type="ECO:0000313" key="3">
    <source>
        <dbReference type="Proteomes" id="UP001140513"/>
    </source>
</evidence>
<dbReference type="GeneID" id="80906908"/>
<reference evidence="2" key="1">
    <citation type="submission" date="2022-10" db="EMBL/GenBank/DDBJ databases">
        <title>Tapping the CABI collections for fungal endophytes: first genome assemblies for Collariella, Neodidymelliopsis, Ascochyta clinopodiicola, Didymella pomorum, Didymosphaeria variabile, Neocosmospora piperis and Neocucurbitaria cava.</title>
        <authorList>
            <person name="Hill R."/>
        </authorList>
    </citation>
    <scope>NUCLEOTIDE SEQUENCE</scope>
    <source>
        <strain evidence="2">IMI 356815</strain>
    </source>
</reference>
<sequence>MAYPKTYRALRRSAKPYPLTLEYTTESLPETLGAHDVVLRIHAASLNYRDVAMLHEGKYPIPVNDAEVEGSCCAAEVVALGSSVTKFRIGDRVAPSVNLNFLTGEERDAEVCALGGDTPGVLREWAVFEERHLVKLPGHLSWEEAATIIGVGITAWVSLNELRNVPKGATALLQGTGGVSIMSLLVCLAAGITPIITSSSDEKLERLKKISPAVLGVNYKTTSDIAAEVLRLTDGKGVDYVLNNVGLSSVPDDLKMLRKYGGSIALIGFLEGFEAKWDPSVLMGLIAKAATLKGILAGSRADLEAVSRFLDEKKVDLKPLVDKVFKFDDAKAAFKYLESGSHVGKVVLKM</sequence>
<dbReference type="Pfam" id="PF08240">
    <property type="entry name" value="ADH_N"/>
    <property type="match status" value="1"/>
</dbReference>
<dbReference type="OrthoDB" id="3509362at2759"/>
<dbReference type="GO" id="GO:0016491">
    <property type="term" value="F:oxidoreductase activity"/>
    <property type="evidence" value="ECO:0007669"/>
    <property type="project" value="InterPro"/>
</dbReference>
<dbReference type="InterPro" id="IPR013154">
    <property type="entry name" value="ADH-like_N"/>
</dbReference>
<feature type="domain" description="Enoyl reductase (ER)" evidence="1">
    <location>
        <begin position="18"/>
        <end position="348"/>
    </location>
</feature>
<dbReference type="SUPFAM" id="SSF51735">
    <property type="entry name" value="NAD(P)-binding Rossmann-fold domains"/>
    <property type="match status" value="1"/>
</dbReference>
<gene>
    <name evidence="2" type="ORF">N0V89_003378</name>
</gene>
<dbReference type="Gene3D" id="3.40.50.720">
    <property type="entry name" value="NAD(P)-binding Rossmann-like Domain"/>
    <property type="match status" value="1"/>
</dbReference>
<dbReference type="AlphaFoldDB" id="A0A9W9CCF8"/>
<keyword evidence="3" id="KW-1185">Reference proteome</keyword>
<dbReference type="RefSeq" id="XP_056072488.1">
    <property type="nucleotide sequence ID" value="XM_056212180.1"/>
</dbReference>
<accession>A0A9W9CCF8</accession>
<dbReference type="InterPro" id="IPR036291">
    <property type="entry name" value="NAD(P)-bd_dom_sf"/>
</dbReference>
<dbReference type="SUPFAM" id="SSF50129">
    <property type="entry name" value="GroES-like"/>
    <property type="match status" value="1"/>
</dbReference>
<dbReference type="InterPro" id="IPR020843">
    <property type="entry name" value="ER"/>
</dbReference>
<dbReference type="Proteomes" id="UP001140513">
    <property type="component" value="Unassembled WGS sequence"/>
</dbReference>
<dbReference type="PANTHER" id="PTHR45033:SF1">
    <property type="entry name" value="OXIDOREDUCTASE (EUROFUNG)"/>
    <property type="match status" value="1"/>
</dbReference>
<comment type="caution">
    <text evidence="2">The sequence shown here is derived from an EMBL/GenBank/DDBJ whole genome shotgun (WGS) entry which is preliminary data.</text>
</comment>